<evidence type="ECO:0000313" key="6">
    <source>
        <dbReference type="Proteomes" id="UP000824166"/>
    </source>
</evidence>
<dbReference type="CDD" id="cd01392">
    <property type="entry name" value="HTH_LacI"/>
    <property type="match status" value="1"/>
</dbReference>
<dbReference type="PROSITE" id="PS50932">
    <property type="entry name" value="HTH_LACI_2"/>
    <property type="match status" value="1"/>
</dbReference>
<feature type="domain" description="HTH lacI-type" evidence="4">
    <location>
        <begin position="13"/>
        <end position="68"/>
    </location>
</feature>
<dbReference type="EMBL" id="JAHOPC010000002">
    <property type="protein sequence ID" value="MBU8865931.1"/>
    <property type="molecule type" value="Genomic_DNA"/>
</dbReference>
<keyword evidence="1" id="KW-0805">Transcription regulation</keyword>
<dbReference type="InterPro" id="IPR000843">
    <property type="entry name" value="HTH_LacI"/>
</dbReference>
<comment type="caution">
    <text evidence="5">The sequence shown here is derived from an EMBL/GenBank/DDBJ whole genome shotgun (WGS) entry which is preliminary data.</text>
</comment>
<dbReference type="Proteomes" id="UP000824166">
    <property type="component" value="Unassembled WGS sequence"/>
</dbReference>
<evidence type="ECO:0000313" key="5">
    <source>
        <dbReference type="EMBL" id="MBU8865931.1"/>
    </source>
</evidence>
<dbReference type="CDD" id="cd06267">
    <property type="entry name" value="PBP1_LacI_sugar_binding-like"/>
    <property type="match status" value="1"/>
</dbReference>
<proteinExistence type="predicted"/>
<evidence type="ECO:0000256" key="2">
    <source>
        <dbReference type="ARBA" id="ARBA00023125"/>
    </source>
</evidence>
<sequence length="338" mass="35883">MAGIETKAGTGKVTRTDVARYAGVSTAVVSYVINGGPKPVAASTAKRVREAIKVLQYQPNATARALTMGSARLLGMIVPDSTNPYFAELTDAIAQAAAARGYAVLAANSRTDPETERQNTLNLVSRQVDAIIMATVLSPSEVAAMPVHGIPRVLIDQSSSVHGIPTISTDFEQGAVLGVQHLIGHDHRDIAILVGKDIDPARTDPRHNGWRKALREAGLREGPAEFTDFTRQGGYEATLRLLELQQRPTAIFASSDLLAVGALRAIHEAGLSIPDDIAVVSFDGTSESEFSWPQLTTVRQPINQIAERVIAAALSPASLGDHALLLATELVVRKSCGC</sequence>
<protein>
    <submittedName>
        <fullName evidence="5">LacI family transcriptional regulator</fullName>
    </submittedName>
</protein>
<evidence type="ECO:0000256" key="3">
    <source>
        <dbReference type="ARBA" id="ARBA00023163"/>
    </source>
</evidence>
<dbReference type="RefSeq" id="WP_216923757.1">
    <property type="nucleotide sequence ID" value="NZ_JAHOPC010000002.1"/>
</dbReference>
<name>A0ABS6I2G1_9MICC</name>
<keyword evidence="2" id="KW-0238">DNA-binding</keyword>
<keyword evidence="3" id="KW-0804">Transcription</keyword>
<reference evidence="5 6" key="1">
    <citation type="submission" date="2021-06" db="EMBL/GenBank/DDBJ databases">
        <authorList>
            <person name="Jeong J.W."/>
        </authorList>
    </citation>
    <scope>NUCLEOTIDE SEQUENCE [LARGE SCALE GENOMIC DNA]</scope>
    <source>
        <strain evidence="5 6">MMS21-TAE1-1</strain>
    </source>
</reference>
<dbReference type="Pfam" id="PF13377">
    <property type="entry name" value="Peripla_BP_3"/>
    <property type="match status" value="1"/>
</dbReference>
<dbReference type="PANTHER" id="PTHR30146">
    <property type="entry name" value="LACI-RELATED TRANSCRIPTIONAL REPRESSOR"/>
    <property type="match status" value="1"/>
</dbReference>
<gene>
    <name evidence="5" type="ORF">KSW38_06465</name>
</gene>
<dbReference type="Pfam" id="PF00356">
    <property type="entry name" value="LacI"/>
    <property type="match status" value="1"/>
</dbReference>
<organism evidence="5 6">
    <name type="scientific">Paenarthrobacter aromaticivorans</name>
    <dbReference type="NCBI Taxonomy" id="2849150"/>
    <lineage>
        <taxon>Bacteria</taxon>
        <taxon>Bacillati</taxon>
        <taxon>Actinomycetota</taxon>
        <taxon>Actinomycetes</taxon>
        <taxon>Micrococcales</taxon>
        <taxon>Micrococcaceae</taxon>
        <taxon>Paenarthrobacter</taxon>
    </lineage>
</organism>
<keyword evidence="6" id="KW-1185">Reference proteome</keyword>
<dbReference type="SMART" id="SM00354">
    <property type="entry name" value="HTH_LACI"/>
    <property type="match status" value="1"/>
</dbReference>
<dbReference type="InterPro" id="IPR046335">
    <property type="entry name" value="LacI/GalR-like_sensor"/>
</dbReference>
<accession>A0ABS6I2G1</accession>
<dbReference type="PANTHER" id="PTHR30146:SF109">
    <property type="entry name" value="HTH-TYPE TRANSCRIPTIONAL REGULATOR GALS"/>
    <property type="match status" value="1"/>
</dbReference>
<evidence type="ECO:0000259" key="4">
    <source>
        <dbReference type="PROSITE" id="PS50932"/>
    </source>
</evidence>
<evidence type="ECO:0000256" key="1">
    <source>
        <dbReference type="ARBA" id="ARBA00023015"/>
    </source>
</evidence>